<dbReference type="Proteomes" id="UP001595740">
    <property type="component" value="Unassembled WGS sequence"/>
</dbReference>
<proteinExistence type="predicted"/>
<feature type="signal peptide" evidence="1">
    <location>
        <begin position="1"/>
        <end position="19"/>
    </location>
</feature>
<evidence type="ECO:0000313" key="2">
    <source>
        <dbReference type="EMBL" id="MFC3550754.1"/>
    </source>
</evidence>
<protein>
    <recommendedName>
        <fullName evidence="4">Lipoprotein</fullName>
    </recommendedName>
</protein>
<comment type="caution">
    <text evidence="2">The sequence shown here is derived from an EMBL/GenBank/DDBJ whole genome shotgun (WGS) entry which is preliminary data.</text>
</comment>
<gene>
    <name evidence="2" type="ORF">ACFOLC_06945</name>
</gene>
<feature type="chain" id="PRO_5046791353" description="Lipoprotein" evidence="1">
    <location>
        <begin position="20"/>
        <end position="301"/>
    </location>
</feature>
<evidence type="ECO:0008006" key="4">
    <source>
        <dbReference type="Google" id="ProtNLM"/>
    </source>
</evidence>
<evidence type="ECO:0000256" key="1">
    <source>
        <dbReference type="SAM" id="SignalP"/>
    </source>
</evidence>
<dbReference type="PROSITE" id="PS51257">
    <property type="entry name" value="PROKAR_LIPOPROTEIN"/>
    <property type="match status" value="1"/>
</dbReference>
<name>A0ABV7RMA4_9GAMM</name>
<reference evidence="3" key="1">
    <citation type="journal article" date="2019" name="Int. J. Syst. Evol. Microbiol.">
        <title>The Global Catalogue of Microorganisms (GCM) 10K type strain sequencing project: providing services to taxonomists for standard genome sequencing and annotation.</title>
        <authorList>
            <consortium name="The Broad Institute Genomics Platform"/>
            <consortium name="The Broad Institute Genome Sequencing Center for Infectious Disease"/>
            <person name="Wu L."/>
            <person name="Ma J."/>
        </authorList>
    </citation>
    <scope>NUCLEOTIDE SEQUENCE [LARGE SCALE GENOMIC DNA]</scope>
    <source>
        <strain evidence="3">KCTC 42875</strain>
    </source>
</reference>
<keyword evidence="3" id="KW-1185">Reference proteome</keyword>
<dbReference type="EMBL" id="JBHRXK010000002">
    <property type="protein sequence ID" value="MFC3550754.1"/>
    <property type="molecule type" value="Genomic_DNA"/>
</dbReference>
<evidence type="ECO:0000313" key="3">
    <source>
        <dbReference type="Proteomes" id="UP001595740"/>
    </source>
</evidence>
<sequence length="301" mass="32376">MPSNRRAIAALLLAAVAVAGGCGRDAAPVAETAPAQPTQAVTQLVADLRANDLAGYARHAVPPALHARLETAWREGRTRWPLTELPLDDRLPGFITALAAPGADKQLLTTYNRQFAGAHGELRSAAATLSLFATQYLRSEGDYSDDERAHYVQLVAAMSRWGQQAPLGDAQRARKAIPQLVTAARLTGLAGPDRFREAGMQRSLERLGPFFGRFKQVLAGYGLNLDAAFDSVQATLIEQTGDHARVRLHYTLAGQAIEAQLQVERRDGRWYLRDILRHAEAEAAATSDAAVAAPAAARPSS</sequence>
<organism evidence="2 3">
    <name type="scientific">Lysobacter cavernae</name>
    <dbReference type="NCBI Taxonomy" id="1685901"/>
    <lineage>
        <taxon>Bacteria</taxon>
        <taxon>Pseudomonadati</taxon>
        <taxon>Pseudomonadota</taxon>
        <taxon>Gammaproteobacteria</taxon>
        <taxon>Lysobacterales</taxon>
        <taxon>Lysobacteraceae</taxon>
        <taxon>Lysobacter</taxon>
    </lineage>
</organism>
<accession>A0ABV7RMA4</accession>
<keyword evidence="1" id="KW-0732">Signal</keyword>
<dbReference type="RefSeq" id="WP_386758488.1">
    <property type="nucleotide sequence ID" value="NZ_JBHRXK010000002.1"/>
</dbReference>